<accession>A0A822MSB5</accession>
<dbReference type="Proteomes" id="UP000049495">
    <property type="component" value="Unassembled WGS sequence"/>
</dbReference>
<reference evidence="2" key="1">
    <citation type="submission" date="2014-06" db="EMBL/GenBank/DDBJ databases">
        <authorList>
            <person name="Le Roux Frederique"/>
        </authorList>
    </citation>
    <scope>NUCLEOTIDE SEQUENCE [LARGE SCALE GENOMIC DNA]</scope>
    <source>
        <strain evidence="2">J5-5</strain>
    </source>
</reference>
<sequence length="86" mass="9958">MKDIKMIDSITLTQIPTLKDVDPASRFVIDNGKTQTMLSMDVILQCLRIAEIQGDIPPLPQEWWFPLMNRYQFKGDMDEDIQAESE</sequence>
<evidence type="ECO:0000313" key="2">
    <source>
        <dbReference type="Proteomes" id="UP000049495"/>
    </source>
</evidence>
<dbReference type="AlphaFoldDB" id="A0A822MSB5"/>
<evidence type="ECO:0000313" key="1">
    <source>
        <dbReference type="EMBL" id="CDT00613.1"/>
    </source>
</evidence>
<gene>
    <name evidence="1" type="ORF">VCR5J5_1360078</name>
</gene>
<name>A0A822MSB5_9VIBR</name>
<proteinExistence type="predicted"/>
<comment type="caution">
    <text evidence="1">The sequence shown here is derived from an EMBL/GenBank/DDBJ whole genome shotgun (WGS) entry which is preliminary data.</text>
</comment>
<organism evidence="1 2">
    <name type="scientific">Vibrio crassostreae</name>
    <dbReference type="NCBI Taxonomy" id="246167"/>
    <lineage>
        <taxon>Bacteria</taxon>
        <taxon>Pseudomonadati</taxon>
        <taxon>Pseudomonadota</taxon>
        <taxon>Gammaproteobacteria</taxon>
        <taxon>Vibrionales</taxon>
        <taxon>Vibrionaceae</taxon>
        <taxon>Vibrio</taxon>
    </lineage>
</organism>
<dbReference type="EMBL" id="CCJV01000042">
    <property type="protein sequence ID" value="CDT00613.1"/>
    <property type="molecule type" value="Genomic_DNA"/>
</dbReference>
<protein>
    <submittedName>
        <fullName evidence="1">Uncharacterized protein</fullName>
    </submittedName>
</protein>